<evidence type="ECO:0000256" key="1">
    <source>
        <dbReference type="SAM" id="MobiDB-lite"/>
    </source>
</evidence>
<dbReference type="RefSeq" id="XP_066070065.1">
    <property type="nucleotide sequence ID" value="XM_066213968.1"/>
</dbReference>
<feature type="region of interest" description="Disordered" evidence="1">
    <location>
        <begin position="308"/>
        <end position="388"/>
    </location>
</feature>
<reference evidence="2" key="1">
    <citation type="submission" date="2016-06" db="EMBL/GenBank/DDBJ databases">
        <authorList>
            <person name="Cuomo C."/>
            <person name="Litvintseva A."/>
            <person name="Heitman J."/>
            <person name="Chen Y."/>
            <person name="Sun S."/>
            <person name="Springer D."/>
            <person name="Dromer F."/>
            <person name="Young S."/>
            <person name="Zeng Q."/>
            <person name="Chapman S."/>
            <person name="Gujja S."/>
            <person name="Saif S."/>
            <person name="Birren B."/>
        </authorList>
    </citation>
    <scope>NUCLEOTIDE SEQUENCE</scope>
    <source>
        <strain evidence="2">CBS 7841</strain>
    </source>
</reference>
<organism evidence="2 3">
    <name type="scientific">Cryptococcus depauperatus CBS 7841</name>
    <dbReference type="NCBI Taxonomy" id="1295531"/>
    <lineage>
        <taxon>Eukaryota</taxon>
        <taxon>Fungi</taxon>
        <taxon>Dikarya</taxon>
        <taxon>Basidiomycota</taxon>
        <taxon>Agaricomycotina</taxon>
        <taxon>Tremellomycetes</taxon>
        <taxon>Tremellales</taxon>
        <taxon>Cryptococcaceae</taxon>
        <taxon>Cryptococcus</taxon>
    </lineage>
</organism>
<dbReference type="EMBL" id="CP143788">
    <property type="protein sequence ID" value="WVN89365.1"/>
    <property type="molecule type" value="Genomic_DNA"/>
</dbReference>
<dbReference type="KEGG" id="cdep:91088798"/>
<protein>
    <submittedName>
        <fullName evidence="2">Uncharacterized protein</fullName>
    </submittedName>
</protein>
<evidence type="ECO:0000313" key="2">
    <source>
        <dbReference type="EMBL" id="WVN89365.1"/>
    </source>
</evidence>
<sequence length="398" mass="44332">MLCGQAVKSTTRRERRYSPSKTKVLDAHMGEIKNWHPQLKSSGKKSDRCKTDFEDGRSHSLTGRLPTHEDSLFDGDYYSNLPLRHTRCQSDTMILKEIDNLRRMAEYSVGETFPEARRRNGQLQGEVAHEEGTRKPSHPYALSRSNSGSSLSSTISPSSPFRNNLSDTPLSSKTRSPPESPSRFPPDPPHDAISFDSTYSMASYHVVTPSQYMACPLGPAMQEASMSTRRFLAQSPGDLRPPTLLNPMALGGWGRGWEIPFMHKAVLSPAPIGADAVRRENEENARRKNRGNARLEIDDSWLSISEGDGVGSDVWGNERTVTGPKSSRWSATFSDIDSEEQQQDKTGPTEASRIRDAYLKSVSPRASPPSSPQNVPHPDPYRRNSETLSMKFPQLAIF</sequence>
<feature type="region of interest" description="Disordered" evidence="1">
    <location>
        <begin position="1"/>
        <end position="20"/>
    </location>
</feature>
<dbReference type="AlphaFoldDB" id="A0A1E3ILL9"/>
<reference evidence="2" key="3">
    <citation type="submission" date="2024-01" db="EMBL/GenBank/DDBJ databases">
        <authorList>
            <person name="Coelho M.A."/>
            <person name="David-Palma M."/>
            <person name="Shea T."/>
            <person name="Sun S."/>
            <person name="Cuomo C.A."/>
            <person name="Heitman J."/>
        </authorList>
    </citation>
    <scope>NUCLEOTIDE SEQUENCE</scope>
    <source>
        <strain evidence="2">CBS 7841</strain>
    </source>
</reference>
<feature type="compositionally biased region" description="Polar residues" evidence="1">
    <location>
        <begin position="319"/>
        <end position="335"/>
    </location>
</feature>
<feature type="region of interest" description="Disordered" evidence="1">
    <location>
        <begin position="112"/>
        <end position="195"/>
    </location>
</feature>
<name>A0A1E3ILL9_9TREE</name>
<gene>
    <name evidence="2" type="ORF">L203_104588</name>
</gene>
<feature type="compositionally biased region" description="Pro residues" evidence="1">
    <location>
        <begin position="366"/>
        <end position="378"/>
    </location>
</feature>
<dbReference type="Proteomes" id="UP000094043">
    <property type="component" value="Chromosome 5"/>
</dbReference>
<feature type="compositionally biased region" description="Low complexity" evidence="1">
    <location>
        <begin position="143"/>
        <end position="159"/>
    </location>
</feature>
<dbReference type="OrthoDB" id="2565259at2759"/>
<proteinExistence type="predicted"/>
<dbReference type="GeneID" id="91088798"/>
<feature type="compositionally biased region" description="Pro residues" evidence="1">
    <location>
        <begin position="178"/>
        <end position="187"/>
    </location>
</feature>
<evidence type="ECO:0000313" key="3">
    <source>
        <dbReference type="Proteomes" id="UP000094043"/>
    </source>
</evidence>
<dbReference type="VEuPathDB" id="FungiDB:L203_02209"/>
<feature type="compositionally biased region" description="Polar residues" evidence="1">
    <location>
        <begin position="160"/>
        <end position="175"/>
    </location>
</feature>
<accession>A0A1E3ILL9</accession>
<reference evidence="2" key="2">
    <citation type="journal article" date="2022" name="Elife">
        <title>Obligate sexual reproduction of a homothallic fungus closely related to the Cryptococcus pathogenic species complex.</title>
        <authorList>
            <person name="Passer A.R."/>
            <person name="Clancey S.A."/>
            <person name="Shea T."/>
            <person name="David-Palma M."/>
            <person name="Averette A.F."/>
            <person name="Boekhout T."/>
            <person name="Porcel B.M."/>
            <person name="Nowrousian M."/>
            <person name="Cuomo C.A."/>
            <person name="Sun S."/>
            <person name="Heitman J."/>
            <person name="Coelho M.A."/>
        </authorList>
    </citation>
    <scope>NUCLEOTIDE SEQUENCE</scope>
    <source>
        <strain evidence="2">CBS 7841</strain>
    </source>
</reference>
<keyword evidence="3" id="KW-1185">Reference proteome</keyword>